<evidence type="ECO:0000313" key="3">
    <source>
        <dbReference type="Proteomes" id="UP001169006"/>
    </source>
</evidence>
<dbReference type="Gene3D" id="1.10.3130.20">
    <property type="entry name" value="Phycobilisome linker domain"/>
    <property type="match status" value="1"/>
</dbReference>
<dbReference type="InterPro" id="IPR038255">
    <property type="entry name" value="PBS_linker_sf"/>
</dbReference>
<dbReference type="NCBIfam" id="NF041519">
    <property type="entry name" value="bluetail"/>
    <property type="match status" value="1"/>
</dbReference>
<protein>
    <submittedName>
        <fullName evidence="2">DUF4214 domain-containing protein</fullName>
    </submittedName>
</protein>
<dbReference type="RefSeq" id="WP_302076653.1">
    <property type="nucleotide sequence ID" value="NZ_JAUKWQ010000002.1"/>
</dbReference>
<proteinExistence type="predicted"/>
<dbReference type="InterPro" id="IPR048165">
    <property type="entry name" value="Bluetail_dom"/>
</dbReference>
<dbReference type="Proteomes" id="UP001169006">
    <property type="component" value="Unassembled WGS sequence"/>
</dbReference>
<sequence length="538" mass="53233">MATIQGVYVALFGRPADPTGLAYFNSVTSGGANLSAIGNLAATQEYQARFAGQNNVQIITAIYQSLFNRDPEAAGLNFFVDALNKGTLSVNNIAIAILDGAQGSDRTVVDAKVASANAFTAALDTPTEVATYVGTNAITAGQSFLADVSTTAKTSAQADTAISTLVTTSNTGNVSVALTTGTDDNIVVGTGANDATSKNDIITGTWESTDKVNGGFGVDTFNATLTGNLTAAAGNIQNVEIFNLKATAASVVDVANITGATQIWNASSTADLTVSNIALGTTVGITGTEASATTFNFANATGSNDSATLAVNAAANTGTVTIGAIENLTINNTGTSNAGVVAAADAKTVAVTGSGDLTATISVAANGSIDASSHTGKLIFTSGATVDGLKVVAGASNDTINITAGAHGVTVTGGAGSDAFNFGALTGVTDVTKIDTQVNTITDFSTTADKLTVGLTGTKAVLDNIALGNINGATTLQGAVAAAAAATAASGYAVFTWHGDTYLFQNDATAGFNSGDGLLKVVGVSDVAALTTANFAIA</sequence>
<dbReference type="EMBL" id="JAUKWQ010000002">
    <property type="protein sequence ID" value="MDO1582510.1"/>
    <property type="molecule type" value="Genomic_DNA"/>
</dbReference>
<feature type="domain" description="DUF4214" evidence="1">
    <location>
        <begin position="40"/>
        <end position="99"/>
    </location>
</feature>
<dbReference type="InterPro" id="IPR025282">
    <property type="entry name" value="DUF4214"/>
</dbReference>
<gene>
    <name evidence="2" type="ORF">Q2T52_10405</name>
</gene>
<organism evidence="2 3">
    <name type="scientific">Rhizobium oryzicola</name>
    <dbReference type="NCBI Taxonomy" id="1232668"/>
    <lineage>
        <taxon>Bacteria</taxon>
        <taxon>Pseudomonadati</taxon>
        <taxon>Pseudomonadota</taxon>
        <taxon>Alphaproteobacteria</taxon>
        <taxon>Hyphomicrobiales</taxon>
        <taxon>Rhizobiaceae</taxon>
        <taxon>Rhizobium/Agrobacterium group</taxon>
        <taxon>Rhizobium</taxon>
    </lineage>
</organism>
<keyword evidence="3" id="KW-1185">Reference proteome</keyword>
<accession>A0ABT8SVQ7</accession>
<reference evidence="2" key="2">
    <citation type="submission" date="2023-07" db="EMBL/GenBank/DDBJ databases">
        <authorList>
            <person name="Sun H."/>
        </authorList>
    </citation>
    <scope>NUCLEOTIDE SEQUENCE</scope>
    <source>
        <strain evidence="2">05753</strain>
    </source>
</reference>
<evidence type="ECO:0000259" key="1">
    <source>
        <dbReference type="Pfam" id="PF13946"/>
    </source>
</evidence>
<name>A0ABT8SVQ7_9HYPH</name>
<evidence type="ECO:0000313" key="2">
    <source>
        <dbReference type="EMBL" id="MDO1582510.1"/>
    </source>
</evidence>
<reference evidence="2" key="1">
    <citation type="journal article" date="2015" name="Int. J. Syst. Evol. Microbiol.">
        <title>Rhizobium oryzicola sp. nov., potential plant-growth-promoting endophytic bacteria isolated from rice roots.</title>
        <authorList>
            <person name="Zhang X.X."/>
            <person name="Gao J.S."/>
            <person name="Cao Y.H."/>
            <person name="Sheirdil R.A."/>
            <person name="Wang X.C."/>
            <person name="Zhang L."/>
        </authorList>
    </citation>
    <scope>NUCLEOTIDE SEQUENCE</scope>
    <source>
        <strain evidence="2">05753</strain>
    </source>
</reference>
<comment type="caution">
    <text evidence="2">The sequence shown here is derived from an EMBL/GenBank/DDBJ whole genome shotgun (WGS) entry which is preliminary data.</text>
</comment>
<dbReference type="Pfam" id="PF13946">
    <property type="entry name" value="DUF4214"/>
    <property type="match status" value="1"/>
</dbReference>